<comment type="cofactor">
    <cofactor evidence="1">
        <name>Zn(2+)</name>
        <dbReference type="ChEBI" id="CHEBI:29105"/>
    </cofactor>
</comment>
<dbReference type="GO" id="GO:0046872">
    <property type="term" value="F:metal ion binding"/>
    <property type="evidence" value="ECO:0007669"/>
    <property type="project" value="UniProtKB-KW"/>
</dbReference>
<dbReference type="Gene3D" id="3.90.180.10">
    <property type="entry name" value="Medium-chain alcohol dehydrogenases, catalytic domain"/>
    <property type="match status" value="2"/>
</dbReference>
<keyword evidence="5" id="KW-0560">Oxidoreductase</keyword>
<evidence type="ECO:0000313" key="8">
    <source>
        <dbReference type="Proteomes" id="UP001060275"/>
    </source>
</evidence>
<dbReference type="InterPro" id="IPR011032">
    <property type="entry name" value="GroES-like_sf"/>
</dbReference>
<keyword evidence="8" id="KW-1185">Reference proteome</keyword>
<dbReference type="Proteomes" id="UP001060275">
    <property type="component" value="Unassembled WGS sequence"/>
</dbReference>
<dbReference type="GO" id="GO:0016491">
    <property type="term" value="F:oxidoreductase activity"/>
    <property type="evidence" value="ECO:0007669"/>
    <property type="project" value="UniProtKB-KW"/>
</dbReference>
<comment type="similarity">
    <text evidence="2">Belongs to the zinc-containing alcohol dehydrogenase family.</text>
</comment>
<dbReference type="Pfam" id="PF00107">
    <property type="entry name" value="ADH_zinc_N"/>
    <property type="match status" value="1"/>
</dbReference>
<dbReference type="InterPro" id="IPR013154">
    <property type="entry name" value="ADH-like_N"/>
</dbReference>
<dbReference type="SUPFAM" id="SSF51735">
    <property type="entry name" value="NAD(P)-binding Rossmann-fold domains"/>
    <property type="match status" value="1"/>
</dbReference>
<dbReference type="InterPro" id="IPR020843">
    <property type="entry name" value="ER"/>
</dbReference>
<dbReference type="SUPFAM" id="SSF50129">
    <property type="entry name" value="GroES-like"/>
    <property type="match status" value="1"/>
</dbReference>
<gene>
    <name evidence="7" type="ORF">NF348_03525</name>
</gene>
<evidence type="ECO:0000256" key="4">
    <source>
        <dbReference type="ARBA" id="ARBA00022833"/>
    </source>
</evidence>
<evidence type="ECO:0000256" key="1">
    <source>
        <dbReference type="ARBA" id="ARBA00001947"/>
    </source>
</evidence>
<evidence type="ECO:0000256" key="5">
    <source>
        <dbReference type="ARBA" id="ARBA00023002"/>
    </source>
</evidence>
<accession>A0A9Q4AM56</accession>
<protein>
    <submittedName>
        <fullName evidence="7">Zinc-binding dehydrogenase</fullName>
    </submittedName>
</protein>
<dbReference type="PANTHER" id="PTHR43350:SF19">
    <property type="entry name" value="D-GULOSIDE 3-DEHYDROGENASE"/>
    <property type="match status" value="1"/>
</dbReference>
<name>A0A9Q4AM56_9HYPH</name>
<dbReference type="CDD" id="cd08255">
    <property type="entry name" value="2-desacetyl-2-hydroxyethyl_bacteriochlorophyllide_like"/>
    <property type="match status" value="1"/>
</dbReference>
<organism evidence="7 8">
    <name type="scientific">Devosia ureilytica</name>
    <dbReference type="NCBI Taxonomy" id="2952754"/>
    <lineage>
        <taxon>Bacteria</taxon>
        <taxon>Pseudomonadati</taxon>
        <taxon>Pseudomonadota</taxon>
        <taxon>Alphaproteobacteria</taxon>
        <taxon>Hyphomicrobiales</taxon>
        <taxon>Devosiaceae</taxon>
        <taxon>Devosia</taxon>
    </lineage>
</organism>
<proteinExistence type="inferred from homology"/>
<dbReference type="InterPro" id="IPR013149">
    <property type="entry name" value="ADH-like_C"/>
</dbReference>
<comment type="caution">
    <text evidence="7">The sequence shown here is derived from an EMBL/GenBank/DDBJ whole genome shotgun (WGS) entry which is preliminary data.</text>
</comment>
<keyword evidence="3" id="KW-0479">Metal-binding</keyword>
<evidence type="ECO:0000256" key="2">
    <source>
        <dbReference type="ARBA" id="ARBA00008072"/>
    </source>
</evidence>
<evidence type="ECO:0000256" key="3">
    <source>
        <dbReference type="ARBA" id="ARBA00022723"/>
    </source>
</evidence>
<dbReference type="PANTHER" id="PTHR43350">
    <property type="entry name" value="NAD-DEPENDENT ALCOHOL DEHYDROGENASE"/>
    <property type="match status" value="1"/>
</dbReference>
<feature type="domain" description="Enoyl reductase (ER)" evidence="6">
    <location>
        <begin position="9"/>
        <end position="338"/>
    </location>
</feature>
<dbReference type="EMBL" id="JAMWDU010000001">
    <property type="protein sequence ID" value="MCP8886166.1"/>
    <property type="molecule type" value="Genomic_DNA"/>
</dbReference>
<dbReference type="Pfam" id="PF08240">
    <property type="entry name" value="ADH_N"/>
    <property type="match status" value="1"/>
</dbReference>
<evidence type="ECO:0000313" key="7">
    <source>
        <dbReference type="EMBL" id="MCP8886166.1"/>
    </source>
</evidence>
<reference evidence="7" key="1">
    <citation type="submission" date="2022-06" db="EMBL/GenBank/DDBJ databases">
        <title>Devosia sp. XJ19-45 genome assembly.</title>
        <authorList>
            <person name="Li B."/>
            <person name="Cai M."/>
            <person name="Nie G."/>
            <person name="Li W."/>
        </authorList>
    </citation>
    <scope>NUCLEOTIDE SEQUENCE</scope>
    <source>
        <strain evidence="7">XJ19-45</strain>
    </source>
</reference>
<keyword evidence="4" id="KW-0862">Zinc</keyword>
<dbReference type="Gene3D" id="3.40.50.720">
    <property type="entry name" value="NAD(P)-binding Rossmann-like Domain"/>
    <property type="match status" value="1"/>
</dbReference>
<evidence type="ECO:0000259" key="6">
    <source>
        <dbReference type="SMART" id="SM00829"/>
    </source>
</evidence>
<sequence length="348" mass="37767">MNRALVLTGVRQLAFEDLPHSDLMSDQVRLKTLYSGVSAGTELSQYRATSPYMARHWDAERRVFREGDPSWSFPVRNLGYEEVGEIVEIGTAVTGLAVGDRVFGTWGHRTAHVMSERDIGERIMPSGADPRFGIFSHIGAVAVNGVHDAKIRLGDLVVVFGLGVPGQIVVQAARASGATVIGVDPVPLRRAMAQRMGASKTLDPNTDEVADAVKDLNGGAGADICIEVSGFPPALAEAMRTVCYAGRVVAMGFFQGETRGLQLGDEFHHNRIELISSQISGVAPEASHRWSKPRLWKTAVRLQHEGRLDLLPLITDTVPFEDAPALFDRLDKGDTDVLQSVLEFGDQS</sequence>
<dbReference type="SMART" id="SM00829">
    <property type="entry name" value="PKS_ER"/>
    <property type="match status" value="1"/>
</dbReference>
<dbReference type="AlphaFoldDB" id="A0A9Q4AM56"/>
<dbReference type="RefSeq" id="WP_254672654.1">
    <property type="nucleotide sequence ID" value="NZ_JAMWDU010000001.1"/>
</dbReference>
<dbReference type="InterPro" id="IPR036291">
    <property type="entry name" value="NAD(P)-bd_dom_sf"/>
</dbReference>